<protein>
    <submittedName>
        <fullName evidence="1">Uncharacterized protein</fullName>
    </submittedName>
</protein>
<comment type="caution">
    <text evidence="1">The sequence shown here is derived from an EMBL/GenBank/DDBJ whole genome shotgun (WGS) entry which is preliminary data.</text>
</comment>
<reference evidence="1" key="1">
    <citation type="journal article" date="2023" name="Insect Mol. Biol.">
        <title>Genome sequencing provides insights into the evolution of gene families encoding plant cell wall-degrading enzymes in longhorned beetles.</title>
        <authorList>
            <person name="Shin N.R."/>
            <person name="Okamura Y."/>
            <person name="Kirsch R."/>
            <person name="Pauchet Y."/>
        </authorList>
    </citation>
    <scope>NUCLEOTIDE SEQUENCE</scope>
    <source>
        <strain evidence="1">MMC_N1</strain>
    </source>
</reference>
<name>A0ABQ9IRC0_9CUCU</name>
<sequence>MIFGLIIRIPKNIDRQSSKEAEVYKENKTNGNLIQENDEIDTNINPEIINPAGVMKIDLSSDSEELQRVRNEIAVKAVKVLNQFGGSKDCRKLIDIRRKGNFKHNEEYPDRLVVVRRSIKKIGPKTYANYQDLRDFVKRWQTSAHYLLIPGGTRCPRVRRSWTPTERRICLKELRKYIQEKNT</sequence>
<gene>
    <name evidence="1" type="ORF">NQ317_011169</name>
</gene>
<organism evidence="1 2">
    <name type="scientific">Molorchus minor</name>
    <dbReference type="NCBI Taxonomy" id="1323400"/>
    <lineage>
        <taxon>Eukaryota</taxon>
        <taxon>Metazoa</taxon>
        <taxon>Ecdysozoa</taxon>
        <taxon>Arthropoda</taxon>
        <taxon>Hexapoda</taxon>
        <taxon>Insecta</taxon>
        <taxon>Pterygota</taxon>
        <taxon>Neoptera</taxon>
        <taxon>Endopterygota</taxon>
        <taxon>Coleoptera</taxon>
        <taxon>Polyphaga</taxon>
        <taxon>Cucujiformia</taxon>
        <taxon>Chrysomeloidea</taxon>
        <taxon>Cerambycidae</taxon>
        <taxon>Lamiinae</taxon>
        <taxon>Monochamini</taxon>
        <taxon>Molorchus</taxon>
    </lineage>
</organism>
<evidence type="ECO:0000313" key="1">
    <source>
        <dbReference type="EMBL" id="KAJ8953344.1"/>
    </source>
</evidence>
<keyword evidence="2" id="KW-1185">Reference proteome</keyword>
<feature type="non-terminal residue" evidence="1">
    <location>
        <position position="183"/>
    </location>
</feature>
<proteinExistence type="predicted"/>
<dbReference type="Proteomes" id="UP001162164">
    <property type="component" value="Unassembled WGS sequence"/>
</dbReference>
<accession>A0ABQ9IRC0</accession>
<dbReference type="EMBL" id="JAPWTJ010003662">
    <property type="protein sequence ID" value="KAJ8953344.1"/>
    <property type="molecule type" value="Genomic_DNA"/>
</dbReference>
<evidence type="ECO:0000313" key="2">
    <source>
        <dbReference type="Proteomes" id="UP001162164"/>
    </source>
</evidence>